<keyword evidence="3 10" id="KW-1003">Cell membrane</keyword>
<evidence type="ECO:0000256" key="1">
    <source>
        <dbReference type="ARBA" id="ARBA00004167"/>
    </source>
</evidence>
<evidence type="ECO:0000256" key="8">
    <source>
        <dbReference type="ARBA" id="ARBA00023010"/>
    </source>
</evidence>
<evidence type="ECO:0000256" key="4">
    <source>
        <dbReference type="ARBA" id="ARBA00022519"/>
    </source>
</evidence>
<keyword evidence="5 10" id="KW-0812">Transmembrane</keyword>
<evidence type="ECO:0000256" key="5">
    <source>
        <dbReference type="ARBA" id="ARBA00022692"/>
    </source>
</evidence>
<dbReference type="RefSeq" id="WP_185780312.1">
    <property type="nucleotide sequence ID" value="NZ_JACJUU010000010.1"/>
</dbReference>
<proteinExistence type="inferred from homology"/>
<dbReference type="PANTHER" id="PTHR33162:SF1">
    <property type="entry name" value="SEC-INDEPENDENT PROTEIN TRANSLOCASE PROTEIN TATA, CHLOROPLASTIC"/>
    <property type="match status" value="1"/>
</dbReference>
<dbReference type="GO" id="GO:0008320">
    <property type="term" value="F:protein transmembrane transporter activity"/>
    <property type="evidence" value="ECO:0007669"/>
    <property type="project" value="UniProtKB-UniRule"/>
</dbReference>
<dbReference type="Pfam" id="PF02416">
    <property type="entry name" value="TatA_B_E"/>
    <property type="match status" value="1"/>
</dbReference>
<keyword evidence="4" id="KW-0997">Cell inner membrane</keyword>
<comment type="caution">
    <text evidence="12">The sequence shown here is derived from an EMBL/GenBank/DDBJ whole genome shotgun (WGS) entry which is preliminary data.</text>
</comment>
<dbReference type="NCBIfam" id="TIGR01410">
    <property type="entry name" value="tatB"/>
    <property type="match status" value="1"/>
</dbReference>
<sequence length="190" mass="19789">MFDISFTELMIIGIVALVVIGPERLPKVARTLGHLLGRAQRYVNDVKTDIKREMDAGDLNDVKNQFTEAASSVKASIEDASRTIQDPMQAARDAVENAGKSLQSSLVDFDGYEPDAATNEAHNKTLADNTSPANNASGNSGASGQAQKPQAQDSATASPNTPASTSAPEDTKRATAAPAASSNSNTGTTP</sequence>
<evidence type="ECO:0000256" key="11">
    <source>
        <dbReference type="SAM" id="MobiDB-lite"/>
    </source>
</evidence>
<feature type="compositionally biased region" description="Low complexity" evidence="11">
    <location>
        <begin position="174"/>
        <end position="190"/>
    </location>
</feature>
<comment type="subcellular location">
    <subcellularLocation>
        <location evidence="10">Cell membrane</location>
        <topology evidence="10">Single-pass membrane protein</topology>
    </subcellularLocation>
    <subcellularLocation>
        <location evidence="1">Membrane</location>
        <topology evidence="1">Single-pass membrane protein</topology>
    </subcellularLocation>
</comment>
<keyword evidence="9 10" id="KW-0472">Membrane</keyword>
<keyword evidence="2 10" id="KW-0813">Transport</keyword>
<comment type="similarity">
    <text evidence="10">Belongs to the TatB family.</text>
</comment>
<evidence type="ECO:0000256" key="7">
    <source>
        <dbReference type="ARBA" id="ARBA00022989"/>
    </source>
</evidence>
<evidence type="ECO:0000256" key="2">
    <source>
        <dbReference type="ARBA" id="ARBA00022448"/>
    </source>
</evidence>
<dbReference type="Proteomes" id="UP000545386">
    <property type="component" value="Unassembled WGS sequence"/>
</dbReference>
<accession>A0A842HV10</accession>
<dbReference type="GO" id="GO:0033281">
    <property type="term" value="C:TAT protein transport complex"/>
    <property type="evidence" value="ECO:0007669"/>
    <property type="project" value="UniProtKB-UniRule"/>
</dbReference>
<keyword evidence="7 10" id="KW-1133">Transmembrane helix</keyword>
<dbReference type="EMBL" id="JACJUU010000010">
    <property type="protein sequence ID" value="MBC2770635.1"/>
    <property type="molecule type" value="Genomic_DNA"/>
</dbReference>
<feature type="region of interest" description="Disordered" evidence="11">
    <location>
        <begin position="125"/>
        <end position="190"/>
    </location>
</feature>
<protein>
    <recommendedName>
        <fullName evidence="10">Sec-independent protein translocase protein TatB</fullName>
    </recommendedName>
</protein>
<reference evidence="12 13" key="1">
    <citation type="submission" date="2020-08" db="EMBL/GenBank/DDBJ databases">
        <title>Paraeoetvoesia sp. YC-7-48 draft genome sequence.</title>
        <authorList>
            <person name="Yao L."/>
        </authorList>
    </citation>
    <scope>NUCLEOTIDE SEQUENCE [LARGE SCALE GENOMIC DNA]</scope>
    <source>
        <strain evidence="13">YC-7-48</strain>
    </source>
</reference>
<dbReference type="PRINTS" id="PR01506">
    <property type="entry name" value="TATBPROTEIN"/>
</dbReference>
<keyword evidence="13" id="KW-1185">Reference proteome</keyword>
<dbReference type="PANTHER" id="PTHR33162">
    <property type="entry name" value="SEC-INDEPENDENT PROTEIN TRANSLOCASE PROTEIN TATA, CHLOROPLASTIC"/>
    <property type="match status" value="1"/>
</dbReference>
<dbReference type="HAMAP" id="MF_00237">
    <property type="entry name" value="TatB"/>
    <property type="match status" value="1"/>
</dbReference>
<comment type="function">
    <text evidence="10">Part of the twin-arginine translocation (Tat) system that transports large folded proteins containing a characteristic twin-arginine motif in their signal peptide across membranes. Together with TatC, TatB is part of a receptor directly interacting with Tat signal peptides. TatB may form an oligomeric binding site that transiently accommodates folded Tat precursor proteins before their translocation.</text>
</comment>
<dbReference type="AlphaFoldDB" id="A0A842HV10"/>
<keyword evidence="6 10" id="KW-0653">Protein transport</keyword>
<dbReference type="Gene3D" id="1.20.5.3310">
    <property type="match status" value="1"/>
</dbReference>
<evidence type="ECO:0000256" key="6">
    <source>
        <dbReference type="ARBA" id="ARBA00022927"/>
    </source>
</evidence>
<name>A0A842HV10_9BURK</name>
<comment type="subunit">
    <text evidence="10">The Tat system comprises two distinct complexes: a TatABC complex, containing multiple copies of TatA, TatB and TatC subunits, and a separate TatA complex, containing only TatA subunits. Substrates initially bind to the TatABC complex, which probably triggers association of the separate TatA complex to form the active translocon.</text>
</comment>
<evidence type="ECO:0000256" key="3">
    <source>
        <dbReference type="ARBA" id="ARBA00022475"/>
    </source>
</evidence>
<evidence type="ECO:0000256" key="9">
    <source>
        <dbReference type="ARBA" id="ARBA00023136"/>
    </source>
</evidence>
<dbReference type="InterPro" id="IPR018448">
    <property type="entry name" value="TatB"/>
</dbReference>
<dbReference type="GO" id="GO:0043953">
    <property type="term" value="P:protein transport by the Tat complex"/>
    <property type="evidence" value="ECO:0007669"/>
    <property type="project" value="UniProtKB-UniRule"/>
</dbReference>
<gene>
    <name evidence="10 12" type="primary">tatB</name>
    <name evidence="12" type="ORF">GTU67_12030</name>
</gene>
<feature type="compositionally biased region" description="Low complexity" evidence="11">
    <location>
        <begin position="133"/>
        <end position="144"/>
    </location>
</feature>
<evidence type="ECO:0000313" key="13">
    <source>
        <dbReference type="Proteomes" id="UP000545386"/>
    </source>
</evidence>
<keyword evidence="8 10" id="KW-0811">Translocation</keyword>
<dbReference type="InterPro" id="IPR003369">
    <property type="entry name" value="TatA/B/E"/>
</dbReference>
<organism evidence="12 13">
    <name type="scientific">Pusillimonas minor</name>
    <dbReference type="NCBI Taxonomy" id="2697024"/>
    <lineage>
        <taxon>Bacteria</taxon>
        <taxon>Pseudomonadati</taxon>
        <taxon>Pseudomonadota</taxon>
        <taxon>Betaproteobacteria</taxon>
        <taxon>Burkholderiales</taxon>
        <taxon>Alcaligenaceae</taxon>
        <taxon>Pusillimonas</taxon>
    </lineage>
</organism>
<evidence type="ECO:0000313" key="12">
    <source>
        <dbReference type="EMBL" id="MBC2770635.1"/>
    </source>
</evidence>
<feature type="compositionally biased region" description="Polar residues" evidence="11">
    <location>
        <begin position="145"/>
        <end position="168"/>
    </location>
</feature>
<evidence type="ECO:0000256" key="10">
    <source>
        <dbReference type="HAMAP-Rule" id="MF_00237"/>
    </source>
</evidence>